<dbReference type="SMART" id="SM00336">
    <property type="entry name" value="BBOX"/>
    <property type="match status" value="1"/>
</dbReference>
<dbReference type="SUPFAM" id="SSF57845">
    <property type="entry name" value="B-box zinc-binding domain"/>
    <property type="match status" value="1"/>
</dbReference>
<dbReference type="Proteomes" id="UP000030759">
    <property type="component" value="Unassembled WGS sequence"/>
</dbReference>
<dbReference type="SMART" id="SM00184">
    <property type="entry name" value="RING"/>
    <property type="match status" value="1"/>
</dbReference>
<dbReference type="Pfam" id="PF00622">
    <property type="entry name" value="SPRY"/>
    <property type="match status" value="1"/>
</dbReference>
<dbReference type="GO" id="GO:0008270">
    <property type="term" value="F:zinc ion binding"/>
    <property type="evidence" value="ECO:0007669"/>
    <property type="project" value="UniProtKB-KW"/>
</dbReference>
<dbReference type="Gene3D" id="2.60.120.920">
    <property type="match status" value="1"/>
</dbReference>
<feature type="coiled-coil region" evidence="9">
    <location>
        <begin position="242"/>
        <end position="277"/>
    </location>
</feature>
<dbReference type="PROSITE" id="PS50188">
    <property type="entry name" value="B302_SPRY"/>
    <property type="match status" value="1"/>
</dbReference>
<dbReference type="PRINTS" id="PR01407">
    <property type="entry name" value="BUTYPHLNCDUF"/>
</dbReference>
<dbReference type="Gene3D" id="3.30.40.10">
    <property type="entry name" value="Zinc/RING finger domain, C3HC4 (zinc finger)"/>
    <property type="match status" value="1"/>
</dbReference>
<dbReference type="PANTHER" id="PTHR24103">
    <property type="entry name" value="E3 UBIQUITIN-PROTEIN LIGASE TRIM"/>
    <property type="match status" value="1"/>
</dbReference>
<evidence type="ECO:0000256" key="4">
    <source>
        <dbReference type="ARBA" id="ARBA00022723"/>
    </source>
</evidence>
<evidence type="ECO:0000256" key="1">
    <source>
        <dbReference type="ARBA" id="ARBA00004496"/>
    </source>
</evidence>
<dbReference type="EMBL" id="KE673020">
    <property type="protein sequence ID" value="ERE78672.1"/>
    <property type="molecule type" value="Genomic_DNA"/>
</dbReference>
<dbReference type="GO" id="GO:0005737">
    <property type="term" value="C:cytoplasm"/>
    <property type="evidence" value="ECO:0007669"/>
    <property type="project" value="UniProtKB-SubCell"/>
</dbReference>
<dbReference type="FunFam" id="2.60.120.920:FF:000004">
    <property type="entry name" value="Butyrophilin subfamily 1 member A1"/>
    <property type="match status" value="1"/>
</dbReference>
<dbReference type="InterPro" id="IPR001841">
    <property type="entry name" value="Znf_RING"/>
</dbReference>
<keyword evidence="6" id="KW-0862">Zinc</keyword>
<reference evidence="14" key="1">
    <citation type="journal article" date="2013" name="Nat. Biotechnol.">
        <title>Chinese hamster genome sequenced from sorted chromosomes.</title>
        <authorList>
            <person name="Brinkrolf K."/>
            <person name="Rupp O."/>
            <person name="Laux H."/>
            <person name="Kollin F."/>
            <person name="Ernst W."/>
            <person name="Linke B."/>
            <person name="Kofler R."/>
            <person name="Romand S."/>
            <person name="Hesse F."/>
            <person name="Budach W.E."/>
            <person name="Galosy S."/>
            <person name="Muller D."/>
            <person name="Noll T."/>
            <person name="Wienberg J."/>
            <person name="Jostock T."/>
            <person name="Leonard M."/>
            <person name="Grillari J."/>
            <person name="Tauch A."/>
            <person name="Goesmann A."/>
            <person name="Helk B."/>
            <person name="Mott J.E."/>
            <person name="Puhler A."/>
            <person name="Borth N."/>
        </authorList>
    </citation>
    <scope>NUCLEOTIDE SEQUENCE [LARGE SCALE GENOMIC DNA]</scope>
    <source>
        <strain evidence="14">17A/GY</strain>
    </source>
</reference>
<name>A0A061I8F7_CRIGR</name>
<dbReference type="InterPro" id="IPR003879">
    <property type="entry name" value="Butyrophylin_SPRY"/>
</dbReference>
<dbReference type="Gene3D" id="3.30.160.60">
    <property type="entry name" value="Classic Zinc Finger"/>
    <property type="match status" value="1"/>
</dbReference>
<dbReference type="InterPro" id="IPR017907">
    <property type="entry name" value="Znf_RING_CS"/>
</dbReference>
<dbReference type="SMART" id="SM00589">
    <property type="entry name" value="PRY"/>
    <property type="match status" value="1"/>
</dbReference>
<dbReference type="InterPro" id="IPR001870">
    <property type="entry name" value="B30.2/SPRY"/>
</dbReference>
<dbReference type="SUPFAM" id="SSF49899">
    <property type="entry name" value="Concanavalin A-like lectins/glucanases"/>
    <property type="match status" value="1"/>
</dbReference>
<dbReference type="SMART" id="SM00449">
    <property type="entry name" value="SPRY"/>
    <property type="match status" value="1"/>
</dbReference>
<keyword evidence="7 9" id="KW-0175">Coiled coil</keyword>
<evidence type="ECO:0000256" key="6">
    <source>
        <dbReference type="ARBA" id="ARBA00022833"/>
    </source>
</evidence>
<comment type="subcellular location">
    <subcellularLocation>
        <location evidence="1">Cytoplasm</location>
    </subcellularLocation>
</comment>
<dbReference type="SUPFAM" id="SSF57850">
    <property type="entry name" value="RING/U-box"/>
    <property type="match status" value="1"/>
</dbReference>
<dbReference type="InterPro" id="IPR042656">
    <property type="entry name" value="TRIM68_RING-HC"/>
</dbReference>
<dbReference type="Pfam" id="PF00643">
    <property type="entry name" value="zf-B_box"/>
    <property type="match status" value="1"/>
</dbReference>
<dbReference type="PROSITE" id="PS50089">
    <property type="entry name" value="ZF_RING_2"/>
    <property type="match status" value="1"/>
</dbReference>
<feature type="domain" description="B box-type" evidence="11">
    <location>
        <begin position="110"/>
        <end position="151"/>
    </location>
</feature>
<feature type="domain" description="B30.2/SPRY" evidence="12">
    <location>
        <begin position="325"/>
        <end position="517"/>
    </location>
</feature>
<evidence type="ECO:0000256" key="3">
    <source>
        <dbReference type="ARBA" id="ARBA00022490"/>
    </source>
</evidence>
<sequence length="525" mass="60285">METPVFIHVLRLLSDGTMDPAALVEAIVEEVNCPICMTFLREPVSISCGHTFCHSCLSGLWKLSGESQDWGYTCPLCRAPVQPRKLRPNWQLASVVDKVRLLGFCVEMGLKTDVCTLHKEPLTMFCKEDDVVTCKACNQSPAHEAHSVVPVKDVAWEYKWKLQEALGLLRKGQEEAWKLEVREKEQAARWKAVSSIPCDPYAERISANPILTPQTQMEIRKQSILWEFEKYQQLLKEKELPCAQVEEEAAAAQASLEQEERETLNKLELRHEKIIQQSQVLWRMIVELEERSQRPVRWMVQGIQEALNRSKSWSFQQPEPISLELKTGCCVPGLREILKTYAVDVRLDPDTAYSRLVVSKDRKSVHYGDTQQNLPDNPERFYRYNIVLGSQCISSGRHYWEVEVGNRSEWGLGVCMENVDRKEVVYLSPHYGFWVIRLRKGTEYRAGTDEYPLLPLSVPPHRVGIFLDYEAHDISFYNVTDDGSHIFTFPHYPFPGRLLPYFSPCYSIATNNTTPLTICSLVGED</sequence>
<keyword evidence="4" id="KW-0479">Metal-binding</keyword>
<evidence type="ECO:0000256" key="9">
    <source>
        <dbReference type="SAM" id="Coils"/>
    </source>
</evidence>
<comment type="similarity">
    <text evidence="2">Belongs to the TRIM/RBCC family.</text>
</comment>
<dbReference type="InterPro" id="IPR013083">
    <property type="entry name" value="Znf_RING/FYVE/PHD"/>
</dbReference>
<accession>A0A061I8F7</accession>
<dbReference type="PROSITE" id="PS00518">
    <property type="entry name" value="ZF_RING_1"/>
    <property type="match status" value="1"/>
</dbReference>
<evidence type="ECO:0000313" key="13">
    <source>
        <dbReference type="EMBL" id="ERE78672.1"/>
    </source>
</evidence>
<evidence type="ECO:0000256" key="2">
    <source>
        <dbReference type="ARBA" id="ARBA00008518"/>
    </source>
</evidence>
<gene>
    <name evidence="13" type="ORF">H671_3g10191</name>
</gene>
<dbReference type="FunFam" id="3.30.40.10:FF:000248">
    <property type="entry name" value="E3 ubiquitin-protein ligase TRIM68"/>
    <property type="match status" value="1"/>
</dbReference>
<dbReference type="InterPro" id="IPR043136">
    <property type="entry name" value="B30.2/SPRY_sf"/>
</dbReference>
<evidence type="ECO:0000313" key="14">
    <source>
        <dbReference type="Proteomes" id="UP000030759"/>
    </source>
</evidence>
<dbReference type="InterPro" id="IPR000315">
    <property type="entry name" value="Znf_B-box"/>
</dbReference>
<keyword evidence="3" id="KW-0963">Cytoplasm</keyword>
<dbReference type="Pfam" id="PF13765">
    <property type="entry name" value="PRY"/>
    <property type="match status" value="1"/>
</dbReference>
<evidence type="ECO:0000256" key="8">
    <source>
        <dbReference type="PROSITE-ProRule" id="PRU00024"/>
    </source>
</evidence>
<evidence type="ECO:0000259" key="12">
    <source>
        <dbReference type="PROSITE" id="PS50188"/>
    </source>
</evidence>
<proteinExistence type="inferred from homology"/>
<dbReference type="Pfam" id="PF15227">
    <property type="entry name" value="zf-C3HC4_4"/>
    <property type="match status" value="1"/>
</dbReference>
<protein>
    <submittedName>
        <fullName evidence="13">E3 ubiquitin-protein ligase</fullName>
    </submittedName>
</protein>
<evidence type="ECO:0000259" key="10">
    <source>
        <dbReference type="PROSITE" id="PS50089"/>
    </source>
</evidence>
<feature type="domain" description="RING-type" evidence="10">
    <location>
        <begin position="33"/>
        <end position="78"/>
    </location>
</feature>
<evidence type="ECO:0000259" key="11">
    <source>
        <dbReference type="PROSITE" id="PS50119"/>
    </source>
</evidence>
<dbReference type="CDD" id="cd16610">
    <property type="entry name" value="RING-HC_TRIM68_C-IV"/>
    <property type="match status" value="1"/>
</dbReference>
<keyword evidence="5 8" id="KW-0863">Zinc-finger</keyword>
<dbReference type="PROSITE" id="PS50119">
    <property type="entry name" value="ZF_BBOX"/>
    <property type="match status" value="1"/>
</dbReference>
<dbReference type="AlphaFoldDB" id="A0A061I8F7"/>
<dbReference type="InterPro" id="IPR006574">
    <property type="entry name" value="PRY"/>
</dbReference>
<evidence type="ECO:0000256" key="7">
    <source>
        <dbReference type="ARBA" id="ARBA00023054"/>
    </source>
</evidence>
<dbReference type="InterPro" id="IPR003877">
    <property type="entry name" value="SPRY_dom"/>
</dbReference>
<evidence type="ECO:0000256" key="5">
    <source>
        <dbReference type="ARBA" id="ARBA00022771"/>
    </source>
</evidence>
<dbReference type="InterPro" id="IPR050143">
    <property type="entry name" value="TRIM/RBCC"/>
</dbReference>
<dbReference type="CDD" id="cd13733">
    <property type="entry name" value="SPRY_PRY_C-I_1"/>
    <property type="match status" value="1"/>
</dbReference>
<organism evidence="13 14">
    <name type="scientific">Cricetulus griseus</name>
    <name type="common">Chinese hamster</name>
    <name type="synonym">Cricetulus barabensis griseus</name>
    <dbReference type="NCBI Taxonomy" id="10029"/>
    <lineage>
        <taxon>Eukaryota</taxon>
        <taxon>Metazoa</taxon>
        <taxon>Chordata</taxon>
        <taxon>Craniata</taxon>
        <taxon>Vertebrata</taxon>
        <taxon>Euteleostomi</taxon>
        <taxon>Mammalia</taxon>
        <taxon>Eutheria</taxon>
        <taxon>Euarchontoglires</taxon>
        <taxon>Glires</taxon>
        <taxon>Rodentia</taxon>
        <taxon>Myomorpha</taxon>
        <taxon>Muroidea</taxon>
        <taxon>Cricetidae</taxon>
        <taxon>Cricetinae</taxon>
        <taxon>Cricetulus</taxon>
    </lineage>
</organism>
<dbReference type="InterPro" id="IPR013320">
    <property type="entry name" value="ConA-like_dom_sf"/>
</dbReference>